<dbReference type="EMBL" id="JSWE01000092">
    <property type="protein sequence ID" value="KIE05570.1"/>
    <property type="molecule type" value="Genomic_DNA"/>
</dbReference>
<dbReference type="AlphaFoldDB" id="A0A0C1QZW5"/>
<evidence type="ECO:0000313" key="1">
    <source>
        <dbReference type="EMBL" id="KIE05570.1"/>
    </source>
</evidence>
<sequence>MKPNQSVIPLKSNRKNSTSYDSHLYKERHLIKCFFGKIKHSRRTFSRFDKIANAFLNLVETLLWLG</sequence>
<reference evidence="1 2" key="1">
    <citation type="submission" date="2014-11" db="EMBL/GenBank/DDBJ databases">
        <title>A Rickettsiales Symbiont of Amoebae With Ancient Features.</title>
        <authorList>
            <person name="Schulz F."/>
            <person name="Martijn J."/>
            <person name="Wascher F."/>
            <person name="Kostanjsek R."/>
            <person name="Ettema T.J."/>
            <person name="Horn M."/>
        </authorList>
    </citation>
    <scope>NUCLEOTIDE SEQUENCE [LARGE SCALE GENOMIC DNA]</scope>
    <source>
        <strain evidence="1 2">UWC36</strain>
    </source>
</reference>
<dbReference type="Proteomes" id="UP000031258">
    <property type="component" value="Unassembled WGS sequence"/>
</dbReference>
<protein>
    <submittedName>
        <fullName evidence="1">ISSoc13, transposase orfB</fullName>
    </submittedName>
</protein>
<evidence type="ECO:0000313" key="2">
    <source>
        <dbReference type="Proteomes" id="UP000031258"/>
    </source>
</evidence>
<proteinExistence type="predicted"/>
<accession>A0A0C1QZW5</accession>
<dbReference type="STRING" id="86105.NF27_DP01140"/>
<gene>
    <name evidence="1" type="ORF">NF27_DP01140</name>
</gene>
<comment type="caution">
    <text evidence="1">The sequence shown here is derived from an EMBL/GenBank/DDBJ whole genome shotgun (WGS) entry which is preliminary data.</text>
</comment>
<keyword evidence="2" id="KW-1185">Reference proteome</keyword>
<organism evidence="1 2">
    <name type="scientific">Candidatus Jidaibacter acanthamoebae</name>
    <dbReference type="NCBI Taxonomy" id="86105"/>
    <lineage>
        <taxon>Bacteria</taxon>
        <taxon>Pseudomonadati</taxon>
        <taxon>Pseudomonadota</taxon>
        <taxon>Alphaproteobacteria</taxon>
        <taxon>Rickettsiales</taxon>
        <taxon>Candidatus Midichloriaceae</taxon>
        <taxon>Candidatus Jidaibacter</taxon>
    </lineage>
</organism>
<name>A0A0C1QZW5_9RICK</name>